<dbReference type="EMBL" id="CAXAMM010035814">
    <property type="protein sequence ID" value="CAK9074933.1"/>
    <property type="molecule type" value="Genomic_DNA"/>
</dbReference>
<sequence>MRQRGRKRWCADCHSLEAQLSRNVGSLDLEEEELKGFFAQGKALKAAAPNSRLSWKTVRACLKESMIRQRTHRIVRESSSEGRPLEYWTRLGYAEDEVRKCPQEVDAVMGTTLYKVTVRSTSTQQIDEEVEQTILDKEKNCARQRKKGKGEEPEGEAAWDEAQKAKREKSNAKASALAGKALSLLTPKVQSIRAALKDAEKKGGAEPETLSALQEAAMKYEGWLREARSTVAAVSACAHAQLPELPFAKDSLTASLAAASSAVKKCRSDVRQAADAAAETAETVAEPKAKRRRRKQAEGK</sequence>
<comment type="caution">
    <text evidence="2">The sequence shown here is derived from an EMBL/GenBank/DDBJ whole genome shotgun (WGS) entry which is preliminary data.</text>
</comment>
<evidence type="ECO:0000313" key="3">
    <source>
        <dbReference type="EMBL" id="CAK9074933.1"/>
    </source>
</evidence>
<feature type="compositionally biased region" description="Basic residues" evidence="1">
    <location>
        <begin position="289"/>
        <end position="300"/>
    </location>
</feature>
<dbReference type="Proteomes" id="UP001642464">
    <property type="component" value="Unassembled WGS sequence"/>
</dbReference>
<evidence type="ECO:0000256" key="1">
    <source>
        <dbReference type="SAM" id="MobiDB-lite"/>
    </source>
</evidence>
<reference evidence="2 4" key="1">
    <citation type="submission" date="2024-02" db="EMBL/GenBank/DDBJ databases">
        <authorList>
            <person name="Chen Y."/>
            <person name="Shah S."/>
            <person name="Dougan E. K."/>
            <person name="Thang M."/>
            <person name="Chan C."/>
        </authorList>
    </citation>
    <scope>NUCLEOTIDE SEQUENCE [LARGE SCALE GENOMIC DNA]</scope>
</reference>
<keyword evidence="4" id="KW-1185">Reference proteome</keyword>
<accession>A0ABP0PFU1</accession>
<protein>
    <submittedName>
        <fullName evidence="2">Uncharacterized protein</fullName>
    </submittedName>
</protein>
<gene>
    <name evidence="2" type="ORF">SCF082_LOCUS36405</name>
    <name evidence="3" type="ORF">SCF082_LOCUS36410</name>
</gene>
<organism evidence="2 4">
    <name type="scientific">Durusdinium trenchii</name>
    <dbReference type="NCBI Taxonomy" id="1381693"/>
    <lineage>
        <taxon>Eukaryota</taxon>
        <taxon>Sar</taxon>
        <taxon>Alveolata</taxon>
        <taxon>Dinophyceae</taxon>
        <taxon>Suessiales</taxon>
        <taxon>Symbiodiniaceae</taxon>
        <taxon>Durusdinium</taxon>
    </lineage>
</organism>
<dbReference type="EMBL" id="CAXAMM010035803">
    <property type="protein sequence ID" value="CAK9074907.1"/>
    <property type="molecule type" value="Genomic_DNA"/>
</dbReference>
<evidence type="ECO:0000313" key="4">
    <source>
        <dbReference type="Proteomes" id="UP001642464"/>
    </source>
</evidence>
<proteinExistence type="predicted"/>
<name>A0ABP0PFU1_9DINO</name>
<feature type="region of interest" description="Disordered" evidence="1">
    <location>
        <begin position="277"/>
        <end position="300"/>
    </location>
</feature>
<evidence type="ECO:0000313" key="2">
    <source>
        <dbReference type="EMBL" id="CAK9074907.1"/>
    </source>
</evidence>
<feature type="compositionally biased region" description="Low complexity" evidence="1">
    <location>
        <begin position="277"/>
        <end position="286"/>
    </location>
</feature>